<name>A0ABS0APA2_9GAMM</name>
<keyword evidence="3" id="KW-1185">Reference proteome</keyword>
<dbReference type="Pfam" id="PF21880">
    <property type="entry name" value="DUF6916"/>
    <property type="match status" value="1"/>
</dbReference>
<dbReference type="EMBL" id="ARXX01000015">
    <property type="protein sequence ID" value="MBF5055984.1"/>
    <property type="molecule type" value="Genomic_DNA"/>
</dbReference>
<organism evidence="2 3">
    <name type="scientific">Alloalcanivorax profundimaris</name>
    <dbReference type="NCBI Taxonomy" id="2735259"/>
    <lineage>
        <taxon>Bacteria</taxon>
        <taxon>Pseudomonadati</taxon>
        <taxon>Pseudomonadota</taxon>
        <taxon>Gammaproteobacteria</taxon>
        <taxon>Oceanospirillales</taxon>
        <taxon>Alcanivoracaceae</taxon>
        <taxon>Alloalcanivorax</taxon>
    </lineage>
</organism>
<evidence type="ECO:0000259" key="1">
    <source>
        <dbReference type="Pfam" id="PF21880"/>
    </source>
</evidence>
<dbReference type="InterPro" id="IPR054209">
    <property type="entry name" value="DUF6916"/>
</dbReference>
<evidence type="ECO:0000313" key="3">
    <source>
        <dbReference type="Proteomes" id="UP000662703"/>
    </source>
</evidence>
<reference evidence="2 3" key="1">
    <citation type="submission" date="2012-09" db="EMBL/GenBank/DDBJ databases">
        <title>Genome Sequence of alkane-degrading Bacterium Alcanivorax sp. 521-1.</title>
        <authorList>
            <person name="Lai Q."/>
            <person name="Shao Z."/>
        </authorList>
    </citation>
    <scope>NUCLEOTIDE SEQUENCE [LARGE SCALE GENOMIC DNA]</scope>
    <source>
        <strain evidence="2 3">521-1</strain>
    </source>
</reference>
<feature type="domain" description="DUF6916" evidence="1">
    <location>
        <begin position="46"/>
        <end position="134"/>
    </location>
</feature>
<protein>
    <recommendedName>
        <fullName evidence="1">DUF6916 domain-containing protein</fullName>
    </recommendedName>
</protein>
<evidence type="ECO:0000313" key="2">
    <source>
        <dbReference type="EMBL" id="MBF5055984.1"/>
    </source>
</evidence>
<dbReference type="PROSITE" id="PS51257">
    <property type="entry name" value="PROKAR_LIPOPROTEIN"/>
    <property type="match status" value="1"/>
</dbReference>
<gene>
    <name evidence="2" type="ORF">Y5W_01278</name>
</gene>
<comment type="caution">
    <text evidence="2">The sequence shown here is derived from an EMBL/GenBank/DDBJ whole genome shotgun (WGS) entry which is preliminary data.</text>
</comment>
<proteinExistence type="predicted"/>
<accession>A0ABS0APA2</accession>
<dbReference type="Proteomes" id="UP000662703">
    <property type="component" value="Unassembled WGS sequence"/>
</dbReference>
<dbReference type="RefSeq" id="WP_194864577.1">
    <property type="nucleotide sequence ID" value="NZ_ARXX01000015.1"/>
</dbReference>
<sequence>MDRRAFLVGVATLPMLMAGCGGGGGGGGDAAAEPATPPLEGGRSLRARLFRSLEGQTFYLGHPTYGVVDAELEAVVDHTVDDTVEQFMLDFSTAPGVDLPEGRWPLEHPTAGRVTLYIQPAGGDPDRDRYRAVFSQLNDSGEEE</sequence>